<dbReference type="EMBL" id="JABMIG020000311">
    <property type="protein sequence ID" value="KAL3781626.1"/>
    <property type="molecule type" value="Genomic_DNA"/>
</dbReference>
<feature type="signal peptide" evidence="1">
    <location>
        <begin position="1"/>
        <end position="19"/>
    </location>
</feature>
<reference evidence="2 3" key="1">
    <citation type="journal article" date="2020" name="G3 (Bethesda)">
        <title>Improved Reference Genome for Cyclotella cryptica CCMP332, a Model for Cell Wall Morphogenesis, Salinity Adaptation, and Lipid Production in Diatoms (Bacillariophyta).</title>
        <authorList>
            <person name="Roberts W.R."/>
            <person name="Downey K.M."/>
            <person name="Ruck E.C."/>
            <person name="Traller J.C."/>
            <person name="Alverson A.J."/>
        </authorList>
    </citation>
    <scope>NUCLEOTIDE SEQUENCE [LARGE SCALE GENOMIC DNA]</scope>
    <source>
        <strain evidence="2 3">CCMP332</strain>
    </source>
</reference>
<proteinExistence type="predicted"/>
<evidence type="ECO:0008006" key="4">
    <source>
        <dbReference type="Google" id="ProtNLM"/>
    </source>
</evidence>
<dbReference type="AlphaFoldDB" id="A0ABD3P2N8"/>
<sequence>MFTKSAIVLAVAILSPASASLYQRTGDGFCLPKGTSGYTSGYNYLLHHAAGTPQLCSQSCDESNAKDEAAWPFYRGFAFVKAGGDCYCYYDAGHLPTFGTDVEKTWERVGSGDAQGEIGGSDGSEGVGCYTVIVKETVSCVKRRVFVYLSCHPGLTFCLLATNSHSLAF</sequence>
<protein>
    <recommendedName>
        <fullName evidence="4">WSC domain-containing protein</fullName>
    </recommendedName>
</protein>
<organism evidence="2 3">
    <name type="scientific">Cyclotella cryptica</name>
    <dbReference type="NCBI Taxonomy" id="29204"/>
    <lineage>
        <taxon>Eukaryota</taxon>
        <taxon>Sar</taxon>
        <taxon>Stramenopiles</taxon>
        <taxon>Ochrophyta</taxon>
        <taxon>Bacillariophyta</taxon>
        <taxon>Coscinodiscophyceae</taxon>
        <taxon>Thalassiosirophycidae</taxon>
        <taxon>Stephanodiscales</taxon>
        <taxon>Stephanodiscaceae</taxon>
        <taxon>Cyclotella</taxon>
    </lineage>
</organism>
<keyword evidence="1" id="KW-0732">Signal</keyword>
<gene>
    <name evidence="2" type="ORF">HJC23_002003</name>
</gene>
<keyword evidence="3" id="KW-1185">Reference proteome</keyword>
<comment type="caution">
    <text evidence="2">The sequence shown here is derived from an EMBL/GenBank/DDBJ whole genome shotgun (WGS) entry which is preliminary data.</text>
</comment>
<name>A0ABD3P2N8_9STRA</name>
<feature type="chain" id="PRO_5044879086" description="WSC domain-containing protein" evidence="1">
    <location>
        <begin position="20"/>
        <end position="169"/>
    </location>
</feature>
<evidence type="ECO:0000256" key="1">
    <source>
        <dbReference type="SAM" id="SignalP"/>
    </source>
</evidence>
<evidence type="ECO:0000313" key="3">
    <source>
        <dbReference type="Proteomes" id="UP001516023"/>
    </source>
</evidence>
<dbReference type="Proteomes" id="UP001516023">
    <property type="component" value="Unassembled WGS sequence"/>
</dbReference>
<evidence type="ECO:0000313" key="2">
    <source>
        <dbReference type="EMBL" id="KAL3781626.1"/>
    </source>
</evidence>
<accession>A0ABD3P2N8</accession>